<dbReference type="GeneID" id="120059851"/>
<dbReference type="KEGG" id="snh:120059851"/>
<evidence type="ECO:0000313" key="2">
    <source>
        <dbReference type="RefSeq" id="XP_038864828.1"/>
    </source>
</evidence>
<gene>
    <name evidence="2" type="primary">LOC120059851</name>
</gene>
<accession>A0A8U1BY37</accession>
<proteinExistence type="predicted"/>
<organism evidence="1 2">
    <name type="scientific">Salvelinus namaycush</name>
    <name type="common">Lake trout</name>
    <name type="synonym">Salmo namaycush</name>
    <dbReference type="NCBI Taxonomy" id="8040"/>
    <lineage>
        <taxon>Eukaryota</taxon>
        <taxon>Metazoa</taxon>
        <taxon>Chordata</taxon>
        <taxon>Craniata</taxon>
        <taxon>Vertebrata</taxon>
        <taxon>Euteleostomi</taxon>
        <taxon>Actinopterygii</taxon>
        <taxon>Neopterygii</taxon>
        <taxon>Teleostei</taxon>
        <taxon>Protacanthopterygii</taxon>
        <taxon>Salmoniformes</taxon>
        <taxon>Salmonidae</taxon>
        <taxon>Salmoninae</taxon>
        <taxon>Salvelinus</taxon>
    </lineage>
</organism>
<name>A0A8U1BY37_SALNM</name>
<dbReference type="Proteomes" id="UP000808372">
    <property type="component" value="Chromosome 15"/>
</dbReference>
<sequence>MAAGSGWSEPALLVYRRGLNRELQTELACRGDLMAINQNIRMSISIGNLLVERRPIQSPMGCESSTPFSRPPRSISPEPIQLGHPYNSAPLTPAERHWRLRENLCLYYGESNHLLNSCPIRPLPHKGVTTTPPHTPWINVLDGQHLRTGLVTRMTESITLKIGLLHSEVIQLMVLSSSKEPLLLGSPLAKPSRPCHLLAARGTAVMVSRLF</sequence>
<dbReference type="RefSeq" id="XP_038864828.1">
    <property type="nucleotide sequence ID" value="XM_039008900.1"/>
</dbReference>
<dbReference type="AlphaFoldDB" id="A0A8U1BY37"/>
<protein>
    <submittedName>
        <fullName evidence="2">Uncharacterized protein LOC120059851</fullName>
    </submittedName>
</protein>
<evidence type="ECO:0000313" key="1">
    <source>
        <dbReference type="Proteomes" id="UP000808372"/>
    </source>
</evidence>
<reference evidence="2" key="1">
    <citation type="submission" date="2025-08" db="UniProtKB">
        <authorList>
            <consortium name="RefSeq"/>
        </authorList>
    </citation>
    <scope>IDENTIFICATION</scope>
    <source>
        <tissue evidence="2">White muscle</tissue>
    </source>
</reference>
<keyword evidence="1" id="KW-1185">Reference proteome</keyword>